<dbReference type="Pfam" id="PF00903">
    <property type="entry name" value="Glyoxalase"/>
    <property type="match status" value="1"/>
</dbReference>
<dbReference type="PROSITE" id="PS51819">
    <property type="entry name" value="VOC"/>
    <property type="match status" value="1"/>
</dbReference>
<dbReference type="SUPFAM" id="SSF54593">
    <property type="entry name" value="Glyoxalase/Bleomycin resistance protein/Dihydroxybiphenyl dioxygenase"/>
    <property type="match status" value="2"/>
</dbReference>
<organism evidence="2 3">
    <name type="scientific">Marinobacter segnicrescens</name>
    <dbReference type="NCBI Taxonomy" id="430453"/>
    <lineage>
        <taxon>Bacteria</taxon>
        <taxon>Pseudomonadati</taxon>
        <taxon>Pseudomonadota</taxon>
        <taxon>Gammaproteobacteria</taxon>
        <taxon>Pseudomonadales</taxon>
        <taxon>Marinobacteraceae</taxon>
        <taxon>Marinobacter</taxon>
    </lineage>
</organism>
<dbReference type="InterPro" id="IPR004360">
    <property type="entry name" value="Glyas_Fos-R_dOase_dom"/>
</dbReference>
<evidence type="ECO:0000259" key="1">
    <source>
        <dbReference type="PROSITE" id="PS51819"/>
    </source>
</evidence>
<proteinExistence type="predicted"/>
<dbReference type="RefSeq" id="WP_177185991.1">
    <property type="nucleotide sequence ID" value="NZ_FOHZ01000003.1"/>
</dbReference>
<feature type="domain" description="VOC" evidence="1">
    <location>
        <begin position="56"/>
        <end position="177"/>
    </location>
</feature>
<dbReference type="Proteomes" id="UP000198762">
    <property type="component" value="Unassembled WGS sequence"/>
</dbReference>
<dbReference type="PROSITE" id="PS51257">
    <property type="entry name" value="PROKAR_LIPOPROTEIN"/>
    <property type="match status" value="1"/>
</dbReference>
<dbReference type="AlphaFoldDB" id="A0A1I0AL51"/>
<protein>
    <recommendedName>
        <fullName evidence="1">VOC domain-containing protein</fullName>
    </recommendedName>
</protein>
<accession>A0A1I0AL51</accession>
<dbReference type="InterPro" id="IPR029068">
    <property type="entry name" value="Glyas_Bleomycin-R_OHBP_Dase"/>
</dbReference>
<gene>
    <name evidence="2" type="ORF">SAMN04487962_10317</name>
</gene>
<evidence type="ECO:0000313" key="2">
    <source>
        <dbReference type="EMBL" id="SES95108.1"/>
    </source>
</evidence>
<reference evidence="3" key="1">
    <citation type="submission" date="2016-10" db="EMBL/GenBank/DDBJ databases">
        <authorList>
            <person name="Varghese N."/>
            <person name="Submissions S."/>
        </authorList>
    </citation>
    <scope>NUCLEOTIDE SEQUENCE [LARGE SCALE GENOMIC DNA]</scope>
    <source>
        <strain evidence="3">CGMCC 1.6489</strain>
    </source>
</reference>
<dbReference type="STRING" id="430453.SAMN04487962_10317"/>
<sequence length="296" mass="32747">MKNRTLRFPFWFQRGWPLPAALLFAVLLAGCDWSVVFGNDPEDEDDDENLTAVASQVTGFELGVSDLDMSLPVYRDGLGMEVVDEVETDFSVRVTLASPVSPFEATLTLIEFTDGLGRNLQDNPGKIVFFTADADALANRFANAGGVVTVPPSNQEDFGVVGFGRDPDKNLIEIAETSPTGATYLAAIGIGASDLDQARDFYVDRVGLTERQFLSTDQYDEYIMGTPEDIPSLSLVLMHWTDGSEPRYRYNETRVRLISENPEEVVERTWSEEDGRTQDLDGNRLIINDEPAELGS</sequence>
<evidence type="ECO:0000313" key="3">
    <source>
        <dbReference type="Proteomes" id="UP000198762"/>
    </source>
</evidence>
<keyword evidence="3" id="KW-1185">Reference proteome</keyword>
<dbReference type="EMBL" id="FOHZ01000003">
    <property type="protein sequence ID" value="SES95108.1"/>
    <property type="molecule type" value="Genomic_DNA"/>
</dbReference>
<name>A0A1I0AL51_9GAMM</name>
<dbReference type="InterPro" id="IPR037523">
    <property type="entry name" value="VOC_core"/>
</dbReference>
<dbReference type="Gene3D" id="3.10.180.10">
    <property type="entry name" value="2,3-Dihydroxybiphenyl 1,2-Dioxygenase, domain 1"/>
    <property type="match status" value="1"/>
</dbReference>